<keyword evidence="1" id="KW-1133">Transmembrane helix</keyword>
<proteinExistence type="predicted"/>
<name>A0A6C0B3W2_9ZZZZ</name>
<feature type="transmembrane region" description="Helical" evidence="1">
    <location>
        <begin position="43"/>
        <end position="64"/>
    </location>
</feature>
<evidence type="ECO:0000313" key="2">
    <source>
        <dbReference type="EMBL" id="QHS86720.1"/>
    </source>
</evidence>
<sequence length="101" mass="11012">MKISSCKPLMMYLIYFIISCTISLVGLKLLGIKGPVYTIRNTLSSITITALYSIFLYFLCARGYLKTAWVAGSIPVVMGATAILFSFIFAGGAAILRQSDK</sequence>
<dbReference type="PROSITE" id="PS51257">
    <property type="entry name" value="PROKAR_LIPOPROTEIN"/>
    <property type="match status" value="1"/>
</dbReference>
<dbReference type="AlphaFoldDB" id="A0A6C0B3W2"/>
<accession>A0A6C0B3W2</accession>
<feature type="transmembrane region" description="Helical" evidence="1">
    <location>
        <begin position="12"/>
        <end position="31"/>
    </location>
</feature>
<protein>
    <submittedName>
        <fullName evidence="2">Uncharacterized protein</fullName>
    </submittedName>
</protein>
<reference evidence="2" key="1">
    <citation type="journal article" date="2020" name="Nature">
        <title>Giant virus diversity and host interactions through global metagenomics.</title>
        <authorList>
            <person name="Schulz F."/>
            <person name="Roux S."/>
            <person name="Paez-Espino D."/>
            <person name="Jungbluth S."/>
            <person name="Walsh D.A."/>
            <person name="Denef V.J."/>
            <person name="McMahon K.D."/>
            <person name="Konstantinidis K.T."/>
            <person name="Eloe-Fadrosh E.A."/>
            <person name="Kyrpides N.C."/>
            <person name="Woyke T."/>
        </authorList>
    </citation>
    <scope>NUCLEOTIDE SEQUENCE</scope>
    <source>
        <strain evidence="2">GVMAG-M-3300009422-16</strain>
    </source>
</reference>
<dbReference type="EMBL" id="MN739060">
    <property type="protein sequence ID" value="QHS86720.1"/>
    <property type="molecule type" value="Genomic_DNA"/>
</dbReference>
<evidence type="ECO:0000256" key="1">
    <source>
        <dbReference type="SAM" id="Phobius"/>
    </source>
</evidence>
<keyword evidence="1" id="KW-0472">Membrane</keyword>
<organism evidence="2">
    <name type="scientific">viral metagenome</name>
    <dbReference type="NCBI Taxonomy" id="1070528"/>
    <lineage>
        <taxon>unclassified sequences</taxon>
        <taxon>metagenomes</taxon>
        <taxon>organismal metagenomes</taxon>
    </lineage>
</organism>
<keyword evidence="1" id="KW-0812">Transmembrane</keyword>
<feature type="transmembrane region" description="Helical" evidence="1">
    <location>
        <begin position="76"/>
        <end position="96"/>
    </location>
</feature>